<keyword evidence="5 6" id="KW-0472">Membrane</keyword>
<evidence type="ECO:0000259" key="7">
    <source>
        <dbReference type="PROSITE" id="PS50850"/>
    </source>
</evidence>
<feature type="transmembrane region" description="Helical" evidence="6">
    <location>
        <begin position="84"/>
        <end position="103"/>
    </location>
</feature>
<dbReference type="InterPro" id="IPR036259">
    <property type="entry name" value="MFS_trans_sf"/>
</dbReference>
<feature type="transmembrane region" description="Helical" evidence="6">
    <location>
        <begin position="142"/>
        <end position="160"/>
    </location>
</feature>
<dbReference type="GO" id="GO:0022857">
    <property type="term" value="F:transmembrane transporter activity"/>
    <property type="evidence" value="ECO:0007669"/>
    <property type="project" value="InterPro"/>
</dbReference>
<dbReference type="RefSeq" id="WP_183460773.1">
    <property type="nucleotide sequence ID" value="NZ_JACHWZ010000012.1"/>
</dbReference>
<gene>
    <name evidence="8" type="ORF">FHS09_002779</name>
</gene>
<reference evidence="8 9" key="1">
    <citation type="submission" date="2020-08" db="EMBL/GenBank/DDBJ databases">
        <title>Genomic Encyclopedia of Type Strains, Phase III (KMG-III): the genomes of soil and plant-associated and newly described type strains.</title>
        <authorList>
            <person name="Whitman W."/>
        </authorList>
    </citation>
    <scope>NUCLEOTIDE SEQUENCE [LARGE SCALE GENOMIC DNA]</scope>
    <source>
        <strain evidence="8 9">CECT 8799</strain>
    </source>
</reference>
<evidence type="ECO:0000256" key="3">
    <source>
        <dbReference type="ARBA" id="ARBA00022692"/>
    </source>
</evidence>
<feature type="transmembrane region" description="Helical" evidence="6">
    <location>
        <begin position="275"/>
        <end position="300"/>
    </location>
</feature>
<evidence type="ECO:0000313" key="8">
    <source>
        <dbReference type="EMBL" id="MBB3061936.1"/>
    </source>
</evidence>
<dbReference type="EMBL" id="JACHWZ010000012">
    <property type="protein sequence ID" value="MBB3061936.1"/>
    <property type="molecule type" value="Genomic_DNA"/>
</dbReference>
<feature type="transmembrane region" description="Helical" evidence="6">
    <location>
        <begin position="339"/>
        <end position="357"/>
    </location>
</feature>
<keyword evidence="2" id="KW-0813">Transport</keyword>
<feature type="transmembrane region" description="Helical" evidence="6">
    <location>
        <begin position="109"/>
        <end position="130"/>
    </location>
</feature>
<evidence type="ECO:0000256" key="5">
    <source>
        <dbReference type="ARBA" id="ARBA00023136"/>
    </source>
</evidence>
<name>A0A7W4WCW9_9GAMM</name>
<comment type="caution">
    <text evidence="8">The sequence shown here is derived from an EMBL/GenBank/DDBJ whole genome shotgun (WGS) entry which is preliminary data.</text>
</comment>
<sequence length="471" mass="47875">MRQNIDAPTPGAGSRRRWATAAVLLSLFLAAMDSTIVGTLLPVISGEFTRPALYPWVMSAFIYCSVVAAAMGGTLADRLGEKRLLLAALLLFLAGMVAAALAADMPQLIAARAAQGAGAGLIMVLSYTLVGRLFGPGARGRMQGLLSGIWGLAAIAGPLLGGLVHELLGWRWVFFLNVPLILVAAVLIAATCPAGDKRGTSVSSPLHLPALASFCLLVAVLLTAIMLPAMGVKGGLPWLLAALPLLGAVYWHNVAAKPAADVLPRAFFTEPHLRAAALLTALAAVALYGSVTLLPLYLAAVSRGATLTSGSLVLAAALGWVLGSALCGALLVRTGYRTAALCGAVLLAAGAAVLAFAPPTVSLWQLVLAQVAIGLGIGCAATTTLVLVQNSAAAEHLGRYTSAVQLFRNLGAAIGINTLAAIHLVQAGHGGDAAGAFQNSFSVLFALTVVALLCATGLPGRARVRAAMEAA</sequence>
<dbReference type="InterPro" id="IPR001958">
    <property type="entry name" value="Tet-R_TetA/multi-R_MdtG-like"/>
</dbReference>
<dbReference type="Pfam" id="PF07690">
    <property type="entry name" value="MFS_1"/>
    <property type="match status" value="1"/>
</dbReference>
<dbReference type="GO" id="GO:0005886">
    <property type="term" value="C:plasma membrane"/>
    <property type="evidence" value="ECO:0007669"/>
    <property type="project" value="TreeGrafter"/>
</dbReference>
<feature type="transmembrane region" description="Helical" evidence="6">
    <location>
        <begin position="409"/>
        <end position="428"/>
    </location>
</feature>
<dbReference type="AlphaFoldDB" id="A0A7W4WCW9"/>
<feature type="transmembrane region" description="Helical" evidence="6">
    <location>
        <begin position="312"/>
        <end position="332"/>
    </location>
</feature>
<dbReference type="PANTHER" id="PTHR23501">
    <property type="entry name" value="MAJOR FACILITATOR SUPERFAMILY"/>
    <property type="match status" value="1"/>
</dbReference>
<dbReference type="InterPro" id="IPR011701">
    <property type="entry name" value="MFS"/>
</dbReference>
<protein>
    <submittedName>
        <fullName evidence="8">MFS family permease</fullName>
    </submittedName>
</protein>
<feature type="transmembrane region" description="Helical" evidence="6">
    <location>
        <begin position="206"/>
        <end position="230"/>
    </location>
</feature>
<feature type="transmembrane region" description="Helical" evidence="6">
    <location>
        <begin position="53"/>
        <end position="72"/>
    </location>
</feature>
<accession>A0A7W4WCW9</accession>
<keyword evidence="9" id="KW-1185">Reference proteome</keyword>
<organism evidence="8 9">
    <name type="scientific">Microbulbifer rhizosphaerae</name>
    <dbReference type="NCBI Taxonomy" id="1562603"/>
    <lineage>
        <taxon>Bacteria</taxon>
        <taxon>Pseudomonadati</taxon>
        <taxon>Pseudomonadota</taxon>
        <taxon>Gammaproteobacteria</taxon>
        <taxon>Cellvibrionales</taxon>
        <taxon>Microbulbiferaceae</taxon>
        <taxon>Microbulbifer</taxon>
    </lineage>
</organism>
<dbReference type="GO" id="GO:0012505">
    <property type="term" value="C:endomembrane system"/>
    <property type="evidence" value="ECO:0007669"/>
    <property type="project" value="UniProtKB-SubCell"/>
</dbReference>
<proteinExistence type="predicted"/>
<dbReference type="Gene3D" id="1.20.1250.20">
    <property type="entry name" value="MFS general substrate transporter like domains"/>
    <property type="match status" value="1"/>
</dbReference>
<dbReference type="PANTHER" id="PTHR23501:SF191">
    <property type="entry name" value="VACUOLAR BASIC AMINO ACID TRANSPORTER 4"/>
    <property type="match status" value="1"/>
</dbReference>
<dbReference type="PRINTS" id="PR01035">
    <property type="entry name" value="TCRTETA"/>
</dbReference>
<feature type="transmembrane region" description="Helical" evidence="6">
    <location>
        <begin position="440"/>
        <end position="458"/>
    </location>
</feature>
<feature type="transmembrane region" description="Helical" evidence="6">
    <location>
        <begin position="236"/>
        <end position="254"/>
    </location>
</feature>
<dbReference type="InterPro" id="IPR020846">
    <property type="entry name" value="MFS_dom"/>
</dbReference>
<keyword evidence="4 6" id="KW-1133">Transmembrane helix</keyword>
<feature type="transmembrane region" description="Helical" evidence="6">
    <location>
        <begin position="363"/>
        <end position="388"/>
    </location>
</feature>
<dbReference type="PROSITE" id="PS50850">
    <property type="entry name" value="MFS"/>
    <property type="match status" value="1"/>
</dbReference>
<keyword evidence="3 6" id="KW-0812">Transmembrane</keyword>
<evidence type="ECO:0000256" key="2">
    <source>
        <dbReference type="ARBA" id="ARBA00022448"/>
    </source>
</evidence>
<dbReference type="Proteomes" id="UP000535937">
    <property type="component" value="Unassembled WGS sequence"/>
</dbReference>
<dbReference type="SUPFAM" id="SSF103473">
    <property type="entry name" value="MFS general substrate transporter"/>
    <property type="match status" value="1"/>
</dbReference>
<feature type="transmembrane region" description="Helical" evidence="6">
    <location>
        <begin position="172"/>
        <end position="194"/>
    </location>
</feature>
<comment type="subcellular location">
    <subcellularLocation>
        <location evidence="1">Endomembrane system</location>
        <topology evidence="1">Multi-pass membrane protein</topology>
    </subcellularLocation>
</comment>
<evidence type="ECO:0000256" key="1">
    <source>
        <dbReference type="ARBA" id="ARBA00004127"/>
    </source>
</evidence>
<evidence type="ECO:0000256" key="4">
    <source>
        <dbReference type="ARBA" id="ARBA00022989"/>
    </source>
</evidence>
<feature type="transmembrane region" description="Helical" evidence="6">
    <location>
        <begin position="21"/>
        <end position="41"/>
    </location>
</feature>
<evidence type="ECO:0000313" key="9">
    <source>
        <dbReference type="Proteomes" id="UP000535937"/>
    </source>
</evidence>
<feature type="domain" description="Major facilitator superfamily (MFS) profile" evidence="7">
    <location>
        <begin position="19"/>
        <end position="463"/>
    </location>
</feature>
<evidence type="ECO:0000256" key="6">
    <source>
        <dbReference type="SAM" id="Phobius"/>
    </source>
</evidence>